<dbReference type="PANTHER" id="PTHR47977">
    <property type="entry name" value="RAS-RELATED PROTEIN RAB"/>
    <property type="match status" value="1"/>
</dbReference>
<dbReference type="STRING" id="1229662.W3WV56"/>
<keyword evidence="6" id="KW-0342">GTP-binding</keyword>
<dbReference type="InterPro" id="IPR027417">
    <property type="entry name" value="P-loop_NTPase"/>
</dbReference>
<sequence>MASSDEALPVLKVLIIGPSGAGKSALLMRYCEDTFDPDTSTATIGIDFKTKRLSVRGKAYRLNVFDTAGQERFRTLSTSYYRGAHGVIIVYDISSRSSFAAMDKWIEEARNNANPDAVLYIVGSKLDKDASGGRVISQEQGQAYADAQGAGFCEVSSKTRENVRRPFIEVVDRIAQKPELIKPPNANNGTLSIGNLGSDYSSACPC</sequence>
<evidence type="ECO:0000313" key="10">
    <source>
        <dbReference type="Proteomes" id="UP000030651"/>
    </source>
</evidence>
<dbReference type="EMBL" id="KI912117">
    <property type="protein sequence ID" value="ETS76721.1"/>
    <property type="molecule type" value="Genomic_DNA"/>
</dbReference>
<dbReference type="GO" id="GO:0015031">
    <property type="term" value="P:protein transport"/>
    <property type="evidence" value="ECO:0007669"/>
    <property type="project" value="UniProtKB-KW"/>
</dbReference>
<evidence type="ECO:0000256" key="5">
    <source>
        <dbReference type="ARBA" id="ARBA00022927"/>
    </source>
</evidence>
<dbReference type="FunFam" id="3.40.50.300:FF:001312">
    <property type="entry name" value="Ras-related protein Rab-18"/>
    <property type="match status" value="1"/>
</dbReference>
<protein>
    <recommendedName>
        <fullName evidence="11">Ras-related protein Rab-18</fullName>
    </recommendedName>
</protein>
<dbReference type="RefSeq" id="XP_007838880.1">
    <property type="nucleotide sequence ID" value="XM_007840689.1"/>
</dbReference>
<evidence type="ECO:0000256" key="8">
    <source>
        <dbReference type="ARBA" id="ARBA00023289"/>
    </source>
</evidence>
<dbReference type="SMART" id="SM00174">
    <property type="entry name" value="RHO"/>
    <property type="match status" value="1"/>
</dbReference>
<dbReference type="OrthoDB" id="9989112at2759"/>
<dbReference type="GeneID" id="19277121"/>
<dbReference type="Gene3D" id="3.40.50.300">
    <property type="entry name" value="P-loop containing nucleotide triphosphate hydrolases"/>
    <property type="match status" value="1"/>
</dbReference>
<evidence type="ECO:0000256" key="3">
    <source>
        <dbReference type="ARBA" id="ARBA00022481"/>
    </source>
</evidence>
<keyword evidence="3" id="KW-0488">Methylation</keyword>
<dbReference type="PROSITE" id="PS51419">
    <property type="entry name" value="RAB"/>
    <property type="match status" value="1"/>
</dbReference>
<dbReference type="SMART" id="SM00175">
    <property type="entry name" value="RAB"/>
    <property type="match status" value="1"/>
</dbReference>
<evidence type="ECO:0000256" key="1">
    <source>
        <dbReference type="ARBA" id="ARBA00006270"/>
    </source>
</evidence>
<dbReference type="GO" id="GO:0003924">
    <property type="term" value="F:GTPase activity"/>
    <property type="evidence" value="ECO:0007669"/>
    <property type="project" value="InterPro"/>
</dbReference>
<organism evidence="9 10">
    <name type="scientific">Pestalotiopsis fici (strain W106-1 / CGMCC3.15140)</name>
    <dbReference type="NCBI Taxonomy" id="1229662"/>
    <lineage>
        <taxon>Eukaryota</taxon>
        <taxon>Fungi</taxon>
        <taxon>Dikarya</taxon>
        <taxon>Ascomycota</taxon>
        <taxon>Pezizomycotina</taxon>
        <taxon>Sordariomycetes</taxon>
        <taxon>Xylariomycetidae</taxon>
        <taxon>Amphisphaeriales</taxon>
        <taxon>Sporocadaceae</taxon>
        <taxon>Pestalotiopsis</taxon>
    </lineage>
</organism>
<keyword evidence="4" id="KW-0547">Nucleotide-binding</keyword>
<dbReference type="InterPro" id="IPR001806">
    <property type="entry name" value="Small_GTPase"/>
</dbReference>
<dbReference type="InterPro" id="IPR005225">
    <property type="entry name" value="Small_GTP-bd"/>
</dbReference>
<dbReference type="KEGG" id="pfy:PFICI_12108"/>
<reference evidence="10" key="1">
    <citation type="journal article" date="2015" name="BMC Genomics">
        <title>Genomic and transcriptomic analysis of the endophytic fungus Pestalotiopsis fici reveals its lifestyle and high potential for synthesis of natural products.</title>
        <authorList>
            <person name="Wang X."/>
            <person name="Zhang X."/>
            <person name="Liu L."/>
            <person name="Xiang M."/>
            <person name="Wang W."/>
            <person name="Sun X."/>
            <person name="Che Y."/>
            <person name="Guo L."/>
            <person name="Liu G."/>
            <person name="Guo L."/>
            <person name="Wang C."/>
            <person name="Yin W.B."/>
            <person name="Stadler M."/>
            <person name="Zhang X."/>
            <person name="Liu X."/>
        </authorList>
    </citation>
    <scope>NUCLEOTIDE SEQUENCE [LARGE SCALE GENOMIC DNA]</scope>
    <source>
        <strain evidence="10">W106-1 / CGMCC3.15140</strain>
    </source>
</reference>
<dbReference type="InterPro" id="IPR050227">
    <property type="entry name" value="Rab"/>
</dbReference>
<keyword evidence="5" id="KW-0653">Protein transport</keyword>
<comment type="similarity">
    <text evidence="1">Belongs to the small GTPase superfamily. Rab family.</text>
</comment>
<keyword evidence="2" id="KW-0813">Transport</keyword>
<dbReference type="SUPFAM" id="SSF52540">
    <property type="entry name" value="P-loop containing nucleoside triphosphate hydrolases"/>
    <property type="match status" value="1"/>
</dbReference>
<evidence type="ECO:0000313" key="9">
    <source>
        <dbReference type="EMBL" id="ETS76721.1"/>
    </source>
</evidence>
<dbReference type="GO" id="GO:0005525">
    <property type="term" value="F:GTP binding"/>
    <property type="evidence" value="ECO:0007669"/>
    <property type="project" value="UniProtKB-KW"/>
</dbReference>
<dbReference type="Pfam" id="PF00071">
    <property type="entry name" value="Ras"/>
    <property type="match status" value="1"/>
</dbReference>
<dbReference type="NCBIfam" id="TIGR00231">
    <property type="entry name" value="small_GTP"/>
    <property type="match status" value="1"/>
</dbReference>
<evidence type="ECO:0000256" key="2">
    <source>
        <dbReference type="ARBA" id="ARBA00022448"/>
    </source>
</evidence>
<dbReference type="CDD" id="cd00154">
    <property type="entry name" value="Rab"/>
    <property type="match status" value="1"/>
</dbReference>
<name>W3WV56_PESFW</name>
<dbReference type="AlphaFoldDB" id="W3WV56"/>
<dbReference type="PRINTS" id="PR00449">
    <property type="entry name" value="RASTRNSFRMNG"/>
</dbReference>
<evidence type="ECO:0000256" key="6">
    <source>
        <dbReference type="ARBA" id="ARBA00023134"/>
    </source>
</evidence>
<keyword evidence="10" id="KW-1185">Reference proteome</keyword>
<gene>
    <name evidence="9" type="ORF">PFICI_12108</name>
</gene>
<evidence type="ECO:0000256" key="7">
    <source>
        <dbReference type="ARBA" id="ARBA00023288"/>
    </source>
</evidence>
<dbReference type="PROSITE" id="PS51421">
    <property type="entry name" value="RAS"/>
    <property type="match status" value="1"/>
</dbReference>
<dbReference type="PROSITE" id="PS51420">
    <property type="entry name" value="RHO"/>
    <property type="match status" value="1"/>
</dbReference>
<keyword evidence="8" id="KW-0636">Prenylation</keyword>
<dbReference type="OMA" id="IRYCDDQ"/>
<evidence type="ECO:0008006" key="11">
    <source>
        <dbReference type="Google" id="ProtNLM"/>
    </source>
</evidence>
<dbReference type="eggNOG" id="KOG0080">
    <property type="taxonomic scope" value="Eukaryota"/>
</dbReference>
<evidence type="ECO:0000256" key="4">
    <source>
        <dbReference type="ARBA" id="ARBA00022741"/>
    </source>
</evidence>
<dbReference type="Proteomes" id="UP000030651">
    <property type="component" value="Unassembled WGS sequence"/>
</dbReference>
<proteinExistence type="inferred from homology"/>
<dbReference type="SMART" id="SM00173">
    <property type="entry name" value="RAS"/>
    <property type="match status" value="1"/>
</dbReference>
<keyword evidence="7" id="KW-0449">Lipoprotein</keyword>
<dbReference type="InParanoid" id="W3WV56"/>
<accession>W3WV56</accession>
<dbReference type="HOGENOM" id="CLU_041217_10_1_1"/>